<dbReference type="RefSeq" id="WP_244680254.1">
    <property type="nucleotide sequence ID" value="NZ_JALIRM010000001.1"/>
</dbReference>
<organism evidence="1 2">
    <name type="scientific">Lederbergia wuyishanensis</name>
    <dbReference type="NCBI Taxonomy" id="1347903"/>
    <lineage>
        <taxon>Bacteria</taxon>
        <taxon>Bacillati</taxon>
        <taxon>Bacillota</taxon>
        <taxon>Bacilli</taxon>
        <taxon>Bacillales</taxon>
        <taxon>Bacillaceae</taxon>
        <taxon>Lederbergia</taxon>
    </lineage>
</organism>
<dbReference type="Gene3D" id="1.20.120.1450">
    <property type="match status" value="1"/>
</dbReference>
<name>A0ABU0D0Z7_9BACI</name>
<dbReference type="InterPro" id="IPR009920">
    <property type="entry name" value="HEPPP_synth_su1"/>
</dbReference>
<dbReference type="Pfam" id="PF07307">
    <property type="entry name" value="HEPPP_synt_1"/>
    <property type="match status" value="1"/>
</dbReference>
<reference evidence="1 2" key="1">
    <citation type="submission" date="2023-07" db="EMBL/GenBank/DDBJ databases">
        <title>Genomic Encyclopedia of Type Strains, Phase IV (KMG-IV): sequencing the most valuable type-strain genomes for metagenomic binning, comparative biology and taxonomic classification.</title>
        <authorList>
            <person name="Goeker M."/>
        </authorList>
    </citation>
    <scope>NUCLEOTIDE SEQUENCE [LARGE SCALE GENOMIC DNA]</scope>
    <source>
        <strain evidence="1 2">DSM 27848</strain>
    </source>
</reference>
<accession>A0ABU0D0Z7</accession>
<dbReference type="EC" id="2.5.1.30" evidence="1"/>
<evidence type="ECO:0000313" key="2">
    <source>
        <dbReference type="Proteomes" id="UP001232343"/>
    </source>
</evidence>
<dbReference type="EMBL" id="JAUSUO010000001">
    <property type="protein sequence ID" value="MDQ0342060.1"/>
    <property type="molecule type" value="Genomic_DNA"/>
</dbReference>
<keyword evidence="1" id="KW-0808">Transferase</keyword>
<sequence>MAVCNFEQQVDSIRRKLQQICSHQFLYKHIEPPELDVDQIHLMAYSLRDSNLSSEEREVYIIATMLANLALETHENVSNRNISMKARQLKVLAGDYYSGLYYNLLSEYRNIELIKSIASAIKTINEHKINLIQFKGENLNSYLQSVKKIESGLLEQFCHHFQIPIKYIEFFSEFLFLKRVGKELKWLVNGKFSFFLDGIKNIHIRNSKELSLEEEKKMLTDILNESRDKLDCMMKDLNVLPSIVHLRINELSDTLNGGC</sequence>
<gene>
    <name evidence="1" type="ORF">J2S14_000853</name>
</gene>
<evidence type="ECO:0000313" key="1">
    <source>
        <dbReference type="EMBL" id="MDQ0342060.1"/>
    </source>
</evidence>
<dbReference type="GO" id="GO:0000010">
    <property type="term" value="F:heptaprenyl diphosphate synthase activity"/>
    <property type="evidence" value="ECO:0007669"/>
    <property type="project" value="UniProtKB-EC"/>
</dbReference>
<keyword evidence="2" id="KW-1185">Reference proteome</keyword>
<protein>
    <submittedName>
        <fullName evidence="1">Heptaprenyl diphosphate synthase</fullName>
        <ecNumber evidence="1">2.5.1.30</ecNumber>
    </submittedName>
</protein>
<dbReference type="Proteomes" id="UP001232343">
    <property type="component" value="Unassembled WGS sequence"/>
</dbReference>
<proteinExistence type="predicted"/>
<comment type="caution">
    <text evidence="1">The sequence shown here is derived from an EMBL/GenBank/DDBJ whole genome shotgun (WGS) entry which is preliminary data.</text>
</comment>